<feature type="compositionally biased region" description="Low complexity" evidence="6">
    <location>
        <begin position="411"/>
        <end position="420"/>
    </location>
</feature>
<comment type="caution">
    <text evidence="8">The sequence shown here is derived from an EMBL/GenBank/DDBJ whole genome shotgun (WGS) entry which is preliminary data.</text>
</comment>
<dbReference type="CDD" id="cd00202">
    <property type="entry name" value="ZnF_GATA"/>
    <property type="match status" value="1"/>
</dbReference>
<feature type="region of interest" description="Disordered" evidence="6">
    <location>
        <begin position="390"/>
        <end position="432"/>
    </location>
</feature>
<feature type="compositionally biased region" description="Polar residues" evidence="6">
    <location>
        <begin position="59"/>
        <end position="70"/>
    </location>
</feature>
<gene>
    <name evidence="8" type="ORF">D9Q98_002201</name>
</gene>
<feature type="compositionally biased region" description="Low complexity" evidence="6">
    <location>
        <begin position="341"/>
        <end position="350"/>
    </location>
</feature>
<evidence type="ECO:0000313" key="9">
    <source>
        <dbReference type="Proteomes" id="UP001055712"/>
    </source>
</evidence>
<evidence type="ECO:0000256" key="3">
    <source>
        <dbReference type="ARBA" id="ARBA00022771"/>
    </source>
</evidence>
<dbReference type="SMART" id="SM00401">
    <property type="entry name" value="ZnF_GATA"/>
    <property type="match status" value="1"/>
</dbReference>
<organism evidence="8 9">
    <name type="scientific">Chlorella vulgaris</name>
    <name type="common">Green alga</name>
    <dbReference type="NCBI Taxonomy" id="3077"/>
    <lineage>
        <taxon>Eukaryota</taxon>
        <taxon>Viridiplantae</taxon>
        <taxon>Chlorophyta</taxon>
        <taxon>core chlorophytes</taxon>
        <taxon>Trebouxiophyceae</taxon>
        <taxon>Chlorellales</taxon>
        <taxon>Chlorellaceae</taxon>
        <taxon>Chlorella clade</taxon>
        <taxon>Chlorella</taxon>
    </lineage>
</organism>
<keyword evidence="3 5" id="KW-0863">Zinc-finger</keyword>
<feature type="region of interest" description="Disordered" evidence="6">
    <location>
        <begin position="319"/>
        <end position="350"/>
    </location>
</feature>
<evidence type="ECO:0000256" key="5">
    <source>
        <dbReference type="PROSITE-ProRule" id="PRU00094"/>
    </source>
</evidence>
<dbReference type="Pfam" id="PF00320">
    <property type="entry name" value="GATA"/>
    <property type="match status" value="1"/>
</dbReference>
<evidence type="ECO:0000256" key="6">
    <source>
        <dbReference type="SAM" id="MobiDB-lite"/>
    </source>
</evidence>
<reference evidence="8" key="2">
    <citation type="submission" date="2020-11" db="EMBL/GenBank/DDBJ databases">
        <authorList>
            <person name="Cecchin M."/>
            <person name="Marcolungo L."/>
            <person name="Rossato M."/>
            <person name="Girolomoni L."/>
            <person name="Cosentino E."/>
            <person name="Cuine S."/>
            <person name="Li-Beisson Y."/>
            <person name="Delledonne M."/>
            <person name="Ballottari M."/>
        </authorList>
    </citation>
    <scope>NUCLEOTIDE SEQUENCE</scope>
    <source>
        <strain evidence="8">211/11P</strain>
        <tissue evidence="8">Whole cell</tissue>
    </source>
</reference>
<dbReference type="GO" id="GO:0008270">
    <property type="term" value="F:zinc ion binding"/>
    <property type="evidence" value="ECO:0007669"/>
    <property type="project" value="UniProtKB-KW"/>
</dbReference>
<dbReference type="InterPro" id="IPR013088">
    <property type="entry name" value="Znf_NHR/GATA"/>
</dbReference>
<dbReference type="SUPFAM" id="SSF57716">
    <property type="entry name" value="Glucocorticoid receptor-like (DNA-binding domain)"/>
    <property type="match status" value="1"/>
</dbReference>
<dbReference type="EMBL" id="SIDB01000002">
    <property type="protein sequence ID" value="KAI3436144.1"/>
    <property type="molecule type" value="Genomic_DNA"/>
</dbReference>
<evidence type="ECO:0000256" key="4">
    <source>
        <dbReference type="ARBA" id="ARBA00022833"/>
    </source>
</evidence>
<evidence type="ECO:0000313" key="8">
    <source>
        <dbReference type="EMBL" id="KAI3436144.1"/>
    </source>
</evidence>
<name>A0A9D4TW01_CHLVU</name>
<evidence type="ECO:0000256" key="2">
    <source>
        <dbReference type="ARBA" id="ARBA00022723"/>
    </source>
</evidence>
<proteinExistence type="inferred from homology"/>
<sequence>MAAKEGSSRHEGLLRAGSWQAQGEAVLLKTASDIMLQMAMSGGLKQHHLAAEDGGEGGKTNSVDSSSTAAGQRPHALLLDSATAGMLPPLRQISLDVIAASELNRAKGGVSGSGERQSIFQDVFEQLAGKDDLPPLQGGQLYTLPSMQFLENMLNDFDRTGTSSAAPMTNLHGPLDLPGDAFDLPEFSSRGGSSARQREAFAALRPTPFDQQQAAAAQQQAYYLQPDCTTAAGYASFVPIGSAPASLQAQMGHSMHNSSGSLTLQASMRAQSAYESRGGQAGMLAAPGHPHHMLIMQQQHYHQQAAAAAAAASAAATATSRLPPGAASPGVRQPAVPQPAQPRATPRRASQAYADFDYEEAEVSLQTSKSGRVRKVASFTGVKRRLDVANGGNAASESRDSRGSVGGGEASSGEVGSRGSKGARKTVSAAAKNRKGRRTVCLNCGCHQTPQWRCGPLGPRTLCNACGVRYKKDLPLNCWPIRDGMTLPPGALLPPGFVVPPGITIHTQPAEQE</sequence>
<keyword evidence="2" id="KW-0479">Metal-binding</keyword>
<dbReference type="GO" id="GO:0043565">
    <property type="term" value="F:sequence-specific DNA binding"/>
    <property type="evidence" value="ECO:0007669"/>
    <property type="project" value="InterPro"/>
</dbReference>
<dbReference type="GO" id="GO:0006355">
    <property type="term" value="P:regulation of DNA-templated transcription"/>
    <property type="evidence" value="ECO:0007669"/>
    <property type="project" value="InterPro"/>
</dbReference>
<evidence type="ECO:0000256" key="1">
    <source>
        <dbReference type="ARBA" id="ARBA00005694"/>
    </source>
</evidence>
<dbReference type="Proteomes" id="UP001055712">
    <property type="component" value="Unassembled WGS sequence"/>
</dbReference>
<dbReference type="Gene3D" id="3.30.50.10">
    <property type="entry name" value="Erythroid Transcription Factor GATA-1, subunit A"/>
    <property type="match status" value="1"/>
</dbReference>
<dbReference type="InterPro" id="IPR051140">
    <property type="entry name" value="GATA_TF"/>
</dbReference>
<protein>
    <recommendedName>
        <fullName evidence="7">GATA-type domain-containing protein</fullName>
    </recommendedName>
</protein>
<dbReference type="AlphaFoldDB" id="A0A9D4TW01"/>
<feature type="domain" description="GATA-type" evidence="7">
    <location>
        <begin position="441"/>
        <end position="471"/>
    </location>
</feature>
<keyword evidence="9" id="KW-1185">Reference proteome</keyword>
<accession>A0A9D4TW01</accession>
<dbReference type="OrthoDB" id="2162994at2759"/>
<dbReference type="InterPro" id="IPR000679">
    <property type="entry name" value="Znf_GATA"/>
</dbReference>
<keyword evidence="4" id="KW-0862">Zinc</keyword>
<reference evidence="8" key="1">
    <citation type="journal article" date="2019" name="Plant J.">
        <title>Chlorella vulgaris genome assembly and annotation reveals the molecular basis for metabolic acclimation to high light conditions.</title>
        <authorList>
            <person name="Cecchin M."/>
            <person name="Marcolungo L."/>
            <person name="Rossato M."/>
            <person name="Girolomoni L."/>
            <person name="Cosentino E."/>
            <person name="Cuine S."/>
            <person name="Li-Beisson Y."/>
            <person name="Delledonne M."/>
            <person name="Ballottari M."/>
        </authorList>
    </citation>
    <scope>NUCLEOTIDE SEQUENCE</scope>
    <source>
        <strain evidence="8">211/11P</strain>
    </source>
</reference>
<evidence type="ECO:0000259" key="7">
    <source>
        <dbReference type="PROSITE" id="PS50114"/>
    </source>
</evidence>
<dbReference type="PROSITE" id="PS50114">
    <property type="entry name" value="GATA_ZN_FINGER_2"/>
    <property type="match status" value="1"/>
</dbReference>
<comment type="similarity">
    <text evidence="1">Belongs to the type IV zinc-finger family. Class A subfamily.</text>
</comment>
<dbReference type="PANTHER" id="PTHR45658">
    <property type="entry name" value="GATA TRANSCRIPTION FACTOR"/>
    <property type="match status" value="1"/>
</dbReference>
<feature type="region of interest" description="Disordered" evidence="6">
    <location>
        <begin position="49"/>
        <end position="71"/>
    </location>
</feature>